<dbReference type="AlphaFoldDB" id="A0A2H3NKQ1"/>
<accession>A0A2H3NKQ1</accession>
<keyword evidence="4" id="KW-1185">Reference proteome</keyword>
<evidence type="ECO:0000313" key="4">
    <source>
        <dbReference type="Proteomes" id="UP000221024"/>
    </source>
</evidence>
<feature type="compositionally biased region" description="Low complexity" evidence="1">
    <location>
        <begin position="83"/>
        <end position="99"/>
    </location>
</feature>
<name>A0A2H3NKQ1_9BACT</name>
<dbReference type="Proteomes" id="UP000221024">
    <property type="component" value="Unassembled WGS sequence"/>
</dbReference>
<feature type="transmembrane region" description="Helical" evidence="2">
    <location>
        <begin position="59"/>
        <end position="77"/>
    </location>
</feature>
<evidence type="ECO:0000313" key="3">
    <source>
        <dbReference type="EMBL" id="PEN06598.1"/>
    </source>
</evidence>
<gene>
    <name evidence="3" type="ORF">CRI93_09990</name>
</gene>
<feature type="region of interest" description="Disordered" evidence="1">
    <location>
        <begin position="82"/>
        <end position="108"/>
    </location>
</feature>
<organism evidence="3 4">
    <name type="scientific">Longimonas halophila</name>
    <dbReference type="NCBI Taxonomy" id="1469170"/>
    <lineage>
        <taxon>Bacteria</taxon>
        <taxon>Pseudomonadati</taxon>
        <taxon>Rhodothermota</taxon>
        <taxon>Rhodothermia</taxon>
        <taxon>Rhodothermales</taxon>
        <taxon>Salisaetaceae</taxon>
        <taxon>Longimonas</taxon>
    </lineage>
</organism>
<evidence type="ECO:0000256" key="1">
    <source>
        <dbReference type="SAM" id="MobiDB-lite"/>
    </source>
</evidence>
<sequence>MLFRLIRSTVAWGCAGAAGAATAYYLTEAARGTTRGAPGYTKALSTLGKRTGGSMREGMLLLGATAAVSGVLAYRIIAPSAPANNDGDASGSADANADSASEEHASES</sequence>
<keyword evidence="2" id="KW-1133">Transmembrane helix</keyword>
<proteinExistence type="predicted"/>
<keyword evidence="2" id="KW-0812">Transmembrane</keyword>
<dbReference type="RefSeq" id="WP_098062492.1">
    <property type="nucleotide sequence ID" value="NZ_PDEP01000008.1"/>
</dbReference>
<dbReference type="EMBL" id="PDEP01000008">
    <property type="protein sequence ID" value="PEN06598.1"/>
    <property type="molecule type" value="Genomic_DNA"/>
</dbReference>
<reference evidence="3 4" key="1">
    <citation type="submission" date="2017-10" db="EMBL/GenBank/DDBJ databases">
        <title>Draft genome of Longimonas halophila.</title>
        <authorList>
            <person name="Goh K.M."/>
            <person name="Shamsir M.S."/>
            <person name="Lim S.W."/>
        </authorList>
    </citation>
    <scope>NUCLEOTIDE SEQUENCE [LARGE SCALE GENOMIC DNA]</scope>
    <source>
        <strain evidence="3 4">KCTC 42399</strain>
    </source>
</reference>
<evidence type="ECO:0000256" key="2">
    <source>
        <dbReference type="SAM" id="Phobius"/>
    </source>
</evidence>
<comment type="caution">
    <text evidence="3">The sequence shown here is derived from an EMBL/GenBank/DDBJ whole genome shotgun (WGS) entry which is preliminary data.</text>
</comment>
<protein>
    <submittedName>
        <fullName evidence="3">Uncharacterized protein</fullName>
    </submittedName>
</protein>
<keyword evidence="2" id="KW-0472">Membrane</keyword>